<dbReference type="STRING" id="52694.ACWI_10330"/>
<evidence type="ECO:0000313" key="2">
    <source>
        <dbReference type="Proteomes" id="UP000176244"/>
    </source>
</evidence>
<comment type="caution">
    <text evidence="1">The sequence shown here is derived from an EMBL/GenBank/DDBJ whole genome shotgun (WGS) entry which is preliminary data.</text>
</comment>
<dbReference type="OrthoDB" id="9812601at2"/>
<reference evidence="1 2" key="1">
    <citation type="submission" date="2015-09" db="EMBL/GenBank/DDBJ databases">
        <title>Genome sequence of Acetobacterium wieringae DSM 1911.</title>
        <authorList>
            <person name="Poehlein A."/>
            <person name="Bengelsdorf F.R."/>
            <person name="Schiel-Bengelsdorf B."/>
            <person name="Duerre P."/>
            <person name="Daniel R."/>
        </authorList>
    </citation>
    <scope>NUCLEOTIDE SEQUENCE [LARGE SCALE GENOMIC DNA]</scope>
    <source>
        <strain evidence="1 2">DSM 1911</strain>
    </source>
</reference>
<evidence type="ECO:0000313" key="1">
    <source>
        <dbReference type="EMBL" id="OFV71533.1"/>
    </source>
</evidence>
<dbReference type="SUPFAM" id="SSF47598">
    <property type="entry name" value="Ribbon-helix-helix"/>
    <property type="match status" value="1"/>
</dbReference>
<organism evidence="1 2">
    <name type="scientific">Acetobacterium wieringae</name>
    <dbReference type="NCBI Taxonomy" id="52694"/>
    <lineage>
        <taxon>Bacteria</taxon>
        <taxon>Bacillati</taxon>
        <taxon>Bacillota</taxon>
        <taxon>Clostridia</taxon>
        <taxon>Eubacteriales</taxon>
        <taxon>Eubacteriaceae</taxon>
        <taxon>Acetobacterium</taxon>
    </lineage>
</organism>
<gene>
    <name evidence="1" type="ORF">ACWI_10330</name>
</gene>
<dbReference type="GO" id="GO:0006355">
    <property type="term" value="P:regulation of DNA-templated transcription"/>
    <property type="evidence" value="ECO:0007669"/>
    <property type="project" value="InterPro"/>
</dbReference>
<name>A0A1F2PJM1_9FIRM</name>
<dbReference type="RefSeq" id="WP_070370373.1">
    <property type="nucleotide sequence ID" value="NZ_LKEU01000020.1"/>
</dbReference>
<dbReference type="AlphaFoldDB" id="A0A1F2PJM1"/>
<accession>A0A1F2PJM1</accession>
<proteinExistence type="predicted"/>
<dbReference type="EMBL" id="LKEU01000020">
    <property type="protein sequence ID" value="OFV71533.1"/>
    <property type="molecule type" value="Genomic_DNA"/>
</dbReference>
<evidence type="ECO:0008006" key="3">
    <source>
        <dbReference type="Google" id="ProtNLM"/>
    </source>
</evidence>
<sequence length="67" mass="8058">MTTNKKAFTMRMRYENFQKIKYISEQNKRSIAMQIEFLIEQCISDYEKNTGIINLAKELNFKDDNID</sequence>
<protein>
    <recommendedName>
        <fullName evidence="3">TraY domain-containing protein</fullName>
    </recommendedName>
</protein>
<dbReference type="Proteomes" id="UP000176244">
    <property type="component" value="Unassembled WGS sequence"/>
</dbReference>
<dbReference type="InterPro" id="IPR010985">
    <property type="entry name" value="Ribbon_hlx_hlx"/>
</dbReference>